<evidence type="ECO:0000313" key="8">
    <source>
        <dbReference type="EMBL" id="GAA2140025.1"/>
    </source>
</evidence>
<organism evidence="8 9">
    <name type="scientific">Arthrobacter humicola</name>
    <dbReference type="NCBI Taxonomy" id="409291"/>
    <lineage>
        <taxon>Bacteria</taxon>
        <taxon>Bacillati</taxon>
        <taxon>Actinomycetota</taxon>
        <taxon>Actinomycetes</taxon>
        <taxon>Micrococcales</taxon>
        <taxon>Micrococcaceae</taxon>
        <taxon>Arthrobacter</taxon>
    </lineage>
</organism>
<dbReference type="Pfam" id="PF02826">
    <property type="entry name" value="2-Hacid_dh_C"/>
    <property type="match status" value="1"/>
</dbReference>
<sequence>MPPTGTTTTGRKGRIAVTPRSLSGGGHPALRLLEDAGYDLVFPAPGAVPSEEQIRSSLSDCVGYLAGTEVLSGALLEELPNLRAISRNGVGVDSIDQEAAARLGISVVTAPGTNSQGVAELTIALMLASCRSIPWHDTQLKSGDWKRRQGREISGQVLGVIGCGQIGRRVASLALGLGMKVLAFDEYPLASFNPSPDFSWAPLETVLSASQIISLHMPPAGLPVLGAEAIGLLRDGAIVINTARASLIDDAAMLQGLDSGRVDTLATDVFSAEPPAPSKLISHPRVITTPHIGGYTRESVDRATEAAVENLLNALATSP</sequence>
<feature type="domain" description="D-isomer specific 2-hydroxyacid dehydrogenase catalytic" evidence="6">
    <location>
        <begin position="29"/>
        <end position="317"/>
    </location>
</feature>
<comment type="caution">
    <text evidence="8">The sequence shown here is derived from an EMBL/GenBank/DDBJ whole genome shotgun (WGS) entry which is preliminary data.</text>
</comment>
<dbReference type="RefSeq" id="WP_344366818.1">
    <property type="nucleotide sequence ID" value="NZ_BAAAQB010000037.1"/>
</dbReference>
<evidence type="ECO:0000256" key="1">
    <source>
        <dbReference type="ARBA" id="ARBA00005854"/>
    </source>
</evidence>
<dbReference type="InterPro" id="IPR006139">
    <property type="entry name" value="D-isomer_2_OHA_DH_cat_dom"/>
</dbReference>
<dbReference type="Proteomes" id="UP001500102">
    <property type="component" value="Unassembled WGS sequence"/>
</dbReference>
<protein>
    <submittedName>
        <fullName evidence="8">Phosphoglycerate dehydrogenase</fullName>
    </submittedName>
</protein>
<feature type="domain" description="D-isomer specific 2-hydroxyacid dehydrogenase NAD-binding" evidence="7">
    <location>
        <begin position="123"/>
        <end position="293"/>
    </location>
</feature>
<evidence type="ECO:0000259" key="7">
    <source>
        <dbReference type="Pfam" id="PF02826"/>
    </source>
</evidence>
<dbReference type="Pfam" id="PF00389">
    <property type="entry name" value="2-Hacid_dh"/>
    <property type="match status" value="1"/>
</dbReference>
<evidence type="ECO:0000256" key="5">
    <source>
        <dbReference type="RuleBase" id="RU003719"/>
    </source>
</evidence>
<dbReference type="InterPro" id="IPR006140">
    <property type="entry name" value="D-isomer_DH_NAD-bd"/>
</dbReference>
<dbReference type="CDD" id="cd12172">
    <property type="entry name" value="PGDH_like_2"/>
    <property type="match status" value="1"/>
</dbReference>
<evidence type="ECO:0000313" key="9">
    <source>
        <dbReference type="Proteomes" id="UP001500102"/>
    </source>
</evidence>
<dbReference type="InterPro" id="IPR029752">
    <property type="entry name" value="D-isomer_DH_CS1"/>
</dbReference>
<dbReference type="Gene3D" id="3.40.50.720">
    <property type="entry name" value="NAD(P)-binding Rossmann-like Domain"/>
    <property type="match status" value="2"/>
</dbReference>
<evidence type="ECO:0000256" key="3">
    <source>
        <dbReference type="ARBA" id="ARBA00023002"/>
    </source>
</evidence>
<name>A0ABN2ZC98_9MICC</name>
<proteinExistence type="inferred from homology"/>
<evidence type="ECO:0000256" key="2">
    <source>
        <dbReference type="ARBA" id="ARBA00022605"/>
    </source>
</evidence>
<evidence type="ECO:0000259" key="6">
    <source>
        <dbReference type="Pfam" id="PF00389"/>
    </source>
</evidence>
<dbReference type="PROSITE" id="PS00065">
    <property type="entry name" value="D_2_HYDROXYACID_DH_1"/>
    <property type="match status" value="1"/>
</dbReference>
<dbReference type="SUPFAM" id="SSF52283">
    <property type="entry name" value="Formate/glycerate dehydrogenase catalytic domain-like"/>
    <property type="match status" value="1"/>
</dbReference>
<dbReference type="PANTHER" id="PTHR42789:SF1">
    <property type="entry name" value="D-ISOMER SPECIFIC 2-HYDROXYACID DEHYDROGENASE FAMILY PROTEIN (AFU_ORTHOLOGUE AFUA_6G10090)"/>
    <property type="match status" value="1"/>
</dbReference>
<keyword evidence="9" id="KW-1185">Reference proteome</keyword>
<dbReference type="PANTHER" id="PTHR42789">
    <property type="entry name" value="D-ISOMER SPECIFIC 2-HYDROXYACID DEHYDROGENASE FAMILY PROTEIN (AFU_ORTHOLOGUE AFUA_6G10090)"/>
    <property type="match status" value="1"/>
</dbReference>
<reference evidence="8 9" key="1">
    <citation type="journal article" date="2019" name="Int. J. Syst. Evol. Microbiol.">
        <title>The Global Catalogue of Microorganisms (GCM) 10K type strain sequencing project: providing services to taxonomists for standard genome sequencing and annotation.</title>
        <authorList>
            <consortium name="The Broad Institute Genomics Platform"/>
            <consortium name="The Broad Institute Genome Sequencing Center for Infectious Disease"/>
            <person name="Wu L."/>
            <person name="Ma J."/>
        </authorList>
    </citation>
    <scope>NUCLEOTIDE SEQUENCE [LARGE SCALE GENOMIC DNA]</scope>
    <source>
        <strain evidence="8 9">JCM 15921</strain>
    </source>
</reference>
<dbReference type="InterPro" id="IPR050857">
    <property type="entry name" value="D-2-hydroxyacid_DH"/>
</dbReference>
<dbReference type="EMBL" id="BAAAQB010000037">
    <property type="protein sequence ID" value="GAA2140025.1"/>
    <property type="molecule type" value="Genomic_DNA"/>
</dbReference>
<evidence type="ECO:0000256" key="4">
    <source>
        <dbReference type="ARBA" id="ARBA00023027"/>
    </source>
</evidence>
<comment type="similarity">
    <text evidence="1 5">Belongs to the D-isomer specific 2-hydroxyacid dehydrogenase family.</text>
</comment>
<keyword evidence="2" id="KW-0028">Amino-acid biosynthesis</keyword>
<accession>A0ABN2ZC98</accession>
<keyword evidence="3 5" id="KW-0560">Oxidoreductase</keyword>
<dbReference type="InterPro" id="IPR036291">
    <property type="entry name" value="NAD(P)-bd_dom_sf"/>
</dbReference>
<gene>
    <name evidence="8" type="ORF">GCM10009825_27450</name>
</gene>
<dbReference type="SUPFAM" id="SSF51735">
    <property type="entry name" value="NAD(P)-binding Rossmann-fold domains"/>
    <property type="match status" value="1"/>
</dbReference>
<keyword evidence="4" id="KW-0520">NAD</keyword>